<dbReference type="PANTHER" id="PTHR22749">
    <property type="entry name" value="RIBOFLAVIN KINASE/FMN ADENYLYLTRANSFERASE"/>
    <property type="match status" value="1"/>
</dbReference>
<keyword evidence="7 14" id="KW-0547">Nucleotide-binding</keyword>
<dbReference type="CDD" id="cd02064">
    <property type="entry name" value="FAD_synthetase_N"/>
    <property type="match status" value="1"/>
</dbReference>
<evidence type="ECO:0000259" key="15">
    <source>
        <dbReference type="SMART" id="SM00904"/>
    </source>
</evidence>
<dbReference type="Gene3D" id="2.40.30.30">
    <property type="entry name" value="Riboflavin kinase-like"/>
    <property type="match status" value="1"/>
</dbReference>
<keyword evidence="10 14" id="KW-0067">ATP-binding</keyword>
<evidence type="ECO:0000313" key="16">
    <source>
        <dbReference type="EMBL" id="MBP1918509.1"/>
    </source>
</evidence>
<evidence type="ECO:0000256" key="11">
    <source>
        <dbReference type="ARBA" id="ARBA00023268"/>
    </source>
</evidence>
<evidence type="ECO:0000256" key="10">
    <source>
        <dbReference type="ARBA" id="ARBA00022840"/>
    </source>
</evidence>
<dbReference type="InterPro" id="IPR023468">
    <property type="entry name" value="Riboflavin_kinase"/>
</dbReference>
<dbReference type="PIRSF" id="PIRSF004491">
    <property type="entry name" value="FAD_Synth"/>
    <property type="match status" value="1"/>
</dbReference>
<protein>
    <recommendedName>
        <fullName evidence="14">Riboflavin biosynthesis protein</fullName>
    </recommendedName>
    <domain>
        <recommendedName>
            <fullName evidence="14">Riboflavin kinase</fullName>
            <ecNumber evidence="14">2.7.1.26</ecNumber>
        </recommendedName>
        <alternativeName>
            <fullName evidence="14">Flavokinase</fullName>
        </alternativeName>
    </domain>
    <domain>
        <recommendedName>
            <fullName evidence="14">FMN adenylyltransferase</fullName>
            <ecNumber evidence="14">2.7.7.2</ecNumber>
        </recommendedName>
        <alternativeName>
            <fullName evidence="14">FAD pyrophosphorylase</fullName>
        </alternativeName>
        <alternativeName>
            <fullName evidence="14">FAD synthase</fullName>
        </alternativeName>
    </domain>
</protein>
<dbReference type="InterPro" id="IPR014729">
    <property type="entry name" value="Rossmann-like_a/b/a_fold"/>
</dbReference>
<comment type="pathway">
    <text evidence="2 14">Cofactor biosynthesis; FMN biosynthesis; FMN from riboflavin (ATP route): step 1/1.</text>
</comment>
<organism evidence="16 17">
    <name type="scientific">Youngiibacter multivorans</name>
    <dbReference type="NCBI Taxonomy" id="937251"/>
    <lineage>
        <taxon>Bacteria</taxon>
        <taxon>Bacillati</taxon>
        <taxon>Bacillota</taxon>
        <taxon>Clostridia</taxon>
        <taxon>Eubacteriales</taxon>
        <taxon>Clostridiaceae</taxon>
        <taxon>Youngiibacter</taxon>
    </lineage>
</organism>
<dbReference type="GO" id="GO:0008531">
    <property type="term" value="F:riboflavin kinase activity"/>
    <property type="evidence" value="ECO:0007669"/>
    <property type="project" value="UniProtKB-EC"/>
</dbReference>
<name>A0ABS4G1T7_9CLOT</name>
<evidence type="ECO:0000256" key="13">
    <source>
        <dbReference type="ARBA" id="ARBA00049494"/>
    </source>
</evidence>
<dbReference type="InterPro" id="IPR015865">
    <property type="entry name" value="Riboflavin_kinase_bac/euk"/>
</dbReference>
<comment type="similarity">
    <text evidence="14">Belongs to the ribF family.</text>
</comment>
<dbReference type="SUPFAM" id="SSF52374">
    <property type="entry name" value="Nucleotidylyl transferase"/>
    <property type="match status" value="1"/>
</dbReference>
<dbReference type="EMBL" id="JAGGKC010000006">
    <property type="protein sequence ID" value="MBP1918509.1"/>
    <property type="molecule type" value="Genomic_DNA"/>
</dbReference>
<evidence type="ECO:0000313" key="17">
    <source>
        <dbReference type="Proteomes" id="UP001519271"/>
    </source>
</evidence>
<evidence type="ECO:0000256" key="1">
    <source>
        <dbReference type="ARBA" id="ARBA00004726"/>
    </source>
</evidence>
<evidence type="ECO:0000256" key="3">
    <source>
        <dbReference type="ARBA" id="ARBA00022630"/>
    </source>
</evidence>
<evidence type="ECO:0000256" key="12">
    <source>
        <dbReference type="ARBA" id="ARBA00047880"/>
    </source>
</evidence>
<dbReference type="Gene3D" id="3.40.50.620">
    <property type="entry name" value="HUPs"/>
    <property type="match status" value="1"/>
</dbReference>
<keyword evidence="17" id="KW-1185">Reference proteome</keyword>
<comment type="catalytic activity">
    <reaction evidence="13 14">
        <text>FMN + ATP + H(+) = FAD + diphosphate</text>
        <dbReference type="Rhea" id="RHEA:17237"/>
        <dbReference type="ChEBI" id="CHEBI:15378"/>
        <dbReference type="ChEBI" id="CHEBI:30616"/>
        <dbReference type="ChEBI" id="CHEBI:33019"/>
        <dbReference type="ChEBI" id="CHEBI:57692"/>
        <dbReference type="ChEBI" id="CHEBI:58210"/>
        <dbReference type="EC" id="2.7.7.2"/>
    </reaction>
</comment>
<keyword evidence="5 14" id="KW-0808">Transferase</keyword>
<accession>A0ABS4G1T7</accession>
<evidence type="ECO:0000256" key="5">
    <source>
        <dbReference type="ARBA" id="ARBA00022679"/>
    </source>
</evidence>
<dbReference type="EC" id="2.7.7.2" evidence="14"/>
<dbReference type="RefSeq" id="WP_209458743.1">
    <property type="nucleotide sequence ID" value="NZ_JAGGKC010000006.1"/>
</dbReference>
<evidence type="ECO:0000256" key="4">
    <source>
        <dbReference type="ARBA" id="ARBA00022643"/>
    </source>
</evidence>
<keyword evidence="6 14" id="KW-0548">Nucleotidyltransferase</keyword>
<keyword evidence="8 14" id="KW-0418">Kinase</keyword>
<comment type="caution">
    <text evidence="16">The sequence shown here is derived from an EMBL/GenBank/DDBJ whole genome shotgun (WGS) entry which is preliminary data.</text>
</comment>
<dbReference type="InterPro" id="IPR023465">
    <property type="entry name" value="Riboflavin_kinase_dom_sf"/>
</dbReference>
<dbReference type="Pfam" id="PF01687">
    <property type="entry name" value="Flavokinase"/>
    <property type="match status" value="1"/>
</dbReference>
<evidence type="ECO:0000256" key="9">
    <source>
        <dbReference type="ARBA" id="ARBA00022827"/>
    </source>
</evidence>
<reference evidence="16 17" key="1">
    <citation type="submission" date="2021-03" db="EMBL/GenBank/DDBJ databases">
        <title>Genomic Encyclopedia of Type Strains, Phase IV (KMG-IV): sequencing the most valuable type-strain genomes for metagenomic binning, comparative biology and taxonomic classification.</title>
        <authorList>
            <person name="Goeker M."/>
        </authorList>
    </citation>
    <scope>NUCLEOTIDE SEQUENCE [LARGE SCALE GENOMIC DNA]</scope>
    <source>
        <strain evidence="16 17">DSM 6139</strain>
    </source>
</reference>
<comment type="pathway">
    <text evidence="1 14">Cofactor biosynthesis; FAD biosynthesis; FAD from FMN: step 1/1.</text>
</comment>
<evidence type="ECO:0000256" key="8">
    <source>
        <dbReference type="ARBA" id="ARBA00022777"/>
    </source>
</evidence>
<proteinExistence type="inferred from homology"/>
<evidence type="ECO:0000256" key="6">
    <source>
        <dbReference type="ARBA" id="ARBA00022695"/>
    </source>
</evidence>
<keyword evidence="3 14" id="KW-0285">Flavoprotein</keyword>
<dbReference type="GO" id="GO:0003919">
    <property type="term" value="F:FMN adenylyltransferase activity"/>
    <property type="evidence" value="ECO:0007669"/>
    <property type="project" value="UniProtKB-EC"/>
</dbReference>
<dbReference type="Pfam" id="PF06574">
    <property type="entry name" value="FAD_syn"/>
    <property type="match status" value="1"/>
</dbReference>
<dbReference type="InterPro" id="IPR002606">
    <property type="entry name" value="Riboflavin_kinase_bac"/>
</dbReference>
<evidence type="ECO:0000256" key="2">
    <source>
        <dbReference type="ARBA" id="ARBA00005201"/>
    </source>
</evidence>
<dbReference type="NCBIfam" id="NF004162">
    <property type="entry name" value="PRK05627.1-5"/>
    <property type="match status" value="1"/>
</dbReference>
<feature type="domain" description="Riboflavin kinase" evidence="15">
    <location>
        <begin position="181"/>
        <end position="307"/>
    </location>
</feature>
<dbReference type="EC" id="2.7.1.26" evidence="14"/>
<gene>
    <name evidence="16" type="ORF">J2Z34_000985</name>
</gene>
<dbReference type="SUPFAM" id="SSF82114">
    <property type="entry name" value="Riboflavin kinase-like"/>
    <property type="match status" value="1"/>
</dbReference>
<dbReference type="NCBIfam" id="TIGR00083">
    <property type="entry name" value="ribF"/>
    <property type="match status" value="1"/>
</dbReference>
<keyword evidence="9 14" id="KW-0274">FAD</keyword>
<dbReference type="PANTHER" id="PTHR22749:SF6">
    <property type="entry name" value="RIBOFLAVIN KINASE"/>
    <property type="match status" value="1"/>
</dbReference>
<evidence type="ECO:0000256" key="14">
    <source>
        <dbReference type="PIRNR" id="PIRNR004491"/>
    </source>
</evidence>
<comment type="catalytic activity">
    <reaction evidence="12 14">
        <text>riboflavin + ATP = FMN + ADP + H(+)</text>
        <dbReference type="Rhea" id="RHEA:14357"/>
        <dbReference type="ChEBI" id="CHEBI:15378"/>
        <dbReference type="ChEBI" id="CHEBI:30616"/>
        <dbReference type="ChEBI" id="CHEBI:57986"/>
        <dbReference type="ChEBI" id="CHEBI:58210"/>
        <dbReference type="ChEBI" id="CHEBI:456216"/>
        <dbReference type="EC" id="2.7.1.26"/>
    </reaction>
</comment>
<dbReference type="Proteomes" id="UP001519271">
    <property type="component" value="Unassembled WGS sequence"/>
</dbReference>
<dbReference type="InterPro" id="IPR015864">
    <property type="entry name" value="FAD_synthase"/>
</dbReference>
<keyword evidence="11" id="KW-0511">Multifunctional enzyme</keyword>
<sequence length="310" mass="35111">MIVIDETYKGELNEGTYIALGSFDGLHMGHMSLINRVVDEALADGVKSMVYTFKNHPLTIAKPEAVPKLLMDNEQKLHLLESSGIDVTAMISFTKGYMMTGPEEFITMLMDKYNAKGIVVGFNYKFGYKNRGNVESLRELSHKYGFKLMVLDAAKMDEAVISSTRIRDLIINGHVKEANAMLFEPFMLRGTVVGGRKIGRKIGFPTANMTYDNKYLIPKIGVYYTNIWVKGKLHRGISSVGYNPTIDEGQKLTIETYILDFNEDIYGEEVRLYFMEYMRGEVKFEGLEALIAQLNKDRDFAAEKDLAQLL</sequence>
<keyword evidence="4 14" id="KW-0288">FMN</keyword>
<dbReference type="SMART" id="SM00904">
    <property type="entry name" value="Flavokinase"/>
    <property type="match status" value="1"/>
</dbReference>
<evidence type="ECO:0000256" key="7">
    <source>
        <dbReference type="ARBA" id="ARBA00022741"/>
    </source>
</evidence>